<gene>
    <name evidence="2" type="ORF">PGLA1383_LOCUS55105</name>
</gene>
<feature type="compositionally biased region" description="Basic and acidic residues" evidence="1">
    <location>
        <begin position="98"/>
        <end position="110"/>
    </location>
</feature>
<evidence type="ECO:0000313" key="3">
    <source>
        <dbReference type="Proteomes" id="UP000654075"/>
    </source>
</evidence>
<feature type="compositionally biased region" description="Basic residues" evidence="1">
    <location>
        <begin position="1"/>
        <end position="11"/>
    </location>
</feature>
<feature type="compositionally biased region" description="Basic and acidic residues" evidence="1">
    <location>
        <begin position="28"/>
        <end position="39"/>
    </location>
</feature>
<feature type="region of interest" description="Disordered" evidence="1">
    <location>
        <begin position="83"/>
        <end position="192"/>
    </location>
</feature>
<reference evidence="2" key="1">
    <citation type="submission" date="2021-02" db="EMBL/GenBank/DDBJ databases">
        <authorList>
            <person name="Dougan E. K."/>
            <person name="Rhodes N."/>
            <person name="Thang M."/>
            <person name="Chan C."/>
        </authorList>
    </citation>
    <scope>NUCLEOTIDE SEQUENCE</scope>
</reference>
<dbReference type="Proteomes" id="UP000654075">
    <property type="component" value="Unassembled WGS sequence"/>
</dbReference>
<dbReference type="AlphaFoldDB" id="A0A813HPF5"/>
<sequence length="254" mass="27490">DSFKPRPKKAATKSARAPHTGEAGSADSRGKSRLLEVSRQRRMAQAGAADDTPVLEVDRYPASSSACDQDRDLRARLDGLFADFSGEEDASPADEPGAEVKKPQGDDEPKRARKREKKEGAPEKKRRVRKKPPEDEEKAGLSDRKTTKIDAGGGKAKSKKRRGESSSERRRRKSVPQAAAARPAAPLAGPYMPMGYPGYGYANYGTNAAYAASYWHAHQAHGASGWPQRPPAGSRPPPPPPAMRPGRMVDPDDI</sequence>
<feature type="region of interest" description="Disordered" evidence="1">
    <location>
        <begin position="1"/>
        <end position="71"/>
    </location>
</feature>
<keyword evidence="3" id="KW-1185">Reference proteome</keyword>
<evidence type="ECO:0000256" key="1">
    <source>
        <dbReference type="SAM" id="MobiDB-lite"/>
    </source>
</evidence>
<accession>A0A813HPF5</accession>
<evidence type="ECO:0000313" key="2">
    <source>
        <dbReference type="EMBL" id="CAE8640166.1"/>
    </source>
</evidence>
<feature type="non-terminal residue" evidence="2">
    <location>
        <position position="1"/>
    </location>
</feature>
<feature type="compositionally biased region" description="Low complexity" evidence="1">
    <location>
        <begin position="176"/>
        <end position="192"/>
    </location>
</feature>
<dbReference type="EMBL" id="CAJNNV010032510">
    <property type="protein sequence ID" value="CAE8640166.1"/>
    <property type="molecule type" value="Genomic_DNA"/>
</dbReference>
<comment type="caution">
    <text evidence="2">The sequence shown here is derived from an EMBL/GenBank/DDBJ whole genome shotgun (WGS) entry which is preliminary data.</text>
</comment>
<protein>
    <submittedName>
        <fullName evidence="2">Uncharacterized protein</fullName>
    </submittedName>
</protein>
<organism evidence="2 3">
    <name type="scientific">Polarella glacialis</name>
    <name type="common">Dinoflagellate</name>
    <dbReference type="NCBI Taxonomy" id="89957"/>
    <lineage>
        <taxon>Eukaryota</taxon>
        <taxon>Sar</taxon>
        <taxon>Alveolata</taxon>
        <taxon>Dinophyceae</taxon>
        <taxon>Suessiales</taxon>
        <taxon>Suessiaceae</taxon>
        <taxon>Polarella</taxon>
    </lineage>
</organism>
<name>A0A813HPF5_POLGL</name>
<feature type="compositionally biased region" description="Basic and acidic residues" evidence="1">
    <location>
        <begin position="138"/>
        <end position="148"/>
    </location>
</feature>
<feature type="region of interest" description="Disordered" evidence="1">
    <location>
        <begin position="219"/>
        <end position="254"/>
    </location>
</feature>
<proteinExistence type="predicted"/>
<feature type="compositionally biased region" description="Pro residues" evidence="1">
    <location>
        <begin position="228"/>
        <end position="243"/>
    </location>
</feature>